<dbReference type="Proteomes" id="UP000712281">
    <property type="component" value="Unassembled WGS sequence"/>
</dbReference>
<organism evidence="2 3">
    <name type="scientific">Brassica cretica</name>
    <name type="common">Mustard</name>
    <dbReference type="NCBI Taxonomy" id="69181"/>
    <lineage>
        <taxon>Eukaryota</taxon>
        <taxon>Viridiplantae</taxon>
        <taxon>Streptophyta</taxon>
        <taxon>Embryophyta</taxon>
        <taxon>Tracheophyta</taxon>
        <taxon>Spermatophyta</taxon>
        <taxon>Magnoliopsida</taxon>
        <taxon>eudicotyledons</taxon>
        <taxon>Gunneridae</taxon>
        <taxon>Pentapetalae</taxon>
        <taxon>rosids</taxon>
        <taxon>malvids</taxon>
        <taxon>Brassicales</taxon>
        <taxon>Brassicaceae</taxon>
        <taxon>Brassiceae</taxon>
        <taxon>Brassica</taxon>
    </lineage>
</organism>
<feature type="compositionally biased region" description="Polar residues" evidence="1">
    <location>
        <begin position="54"/>
        <end position="63"/>
    </location>
</feature>
<sequence>MADEDSEKIESSEVEEVDVEDVKLLIDPATPSMQRTNPERKTARKLTVPEVVPSKTNTASASAGESKAKTSDKSANAELVAEQRYESLSSREIIPERSEFYVALPGEMTKGSEVIGSVRGLKFEFSPAAINQFLDLSPPQGDEIDADETMNASSHKNAVSVDRARLIYKMFHGIRKDVKEMIYSQVLNLGVIQKEGGKKDTRRIHVLVTSIYRFRRKNEKPQRRHRESLKRKGKPHQPQKLSKSGPPPSVSRRKPSESSKRPSSSDRAYVSPHQSPWPEGKFQIIHLGTIGVAMEALTNVVSQIAKMMNPREESEQDSQQSADESDGQGTYVFVFLGHCLSGSKREKRALEKHPKLKRGRLKMQRSRGRYDTNASTTTNGAESTTMSAHADKQDEVKIET</sequence>
<gene>
    <name evidence="2" type="ORF">F2Q68_00005103</name>
</gene>
<feature type="region of interest" description="Disordered" evidence="1">
    <location>
        <begin position="1"/>
        <end position="75"/>
    </location>
</feature>
<accession>A0A8S9JM01</accession>
<feature type="compositionally biased region" description="Basic residues" evidence="1">
    <location>
        <begin position="354"/>
        <end position="367"/>
    </location>
</feature>
<reference evidence="2" key="1">
    <citation type="submission" date="2019-12" db="EMBL/GenBank/DDBJ databases">
        <title>Genome sequencing and annotation of Brassica cretica.</title>
        <authorList>
            <person name="Studholme D.J."/>
            <person name="Sarris P.F."/>
        </authorList>
    </citation>
    <scope>NUCLEOTIDE SEQUENCE</scope>
    <source>
        <strain evidence="2">PFS-001/15</strain>
        <tissue evidence="2">Leaf</tissue>
    </source>
</reference>
<evidence type="ECO:0000256" key="1">
    <source>
        <dbReference type="SAM" id="MobiDB-lite"/>
    </source>
</evidence>
<feature type="compositionally biased region" description="Basic and acidic residues" evidence="1">
    <location>
        <begin position="254"/>
        <end position="264"/>
    </location>
</feature>
<proteinExistence type="predicted"/>
<feature type="region of interest" description="Disordered" evidence="1">
    <location>
        <begin position="346"/>
        <end position="400"/>
    </location>
</feature>
<evidence type="ECO:0000313" key="2">
    <source>
        <dbReference type="EMBL" id="KAF2582447.1"/>
    </source>
</evidence>
<comment type="caution">
    <text evidence="2">The sequence shown here is derived from an EMBL/GenBank/DDBJ whole genome shotgun (WGS) entry which is preliminary data.</text>
</comment>
<feature type="compositionally biased region" description="Basic and acidic residues" evidence="1">
    <location>
        <begin position="389"/>
        <end position="400"/>
    </location>
</feature>
<feature type="compositionally biased region" description="Basic residues" evidence="1">
    <location>
        <begin position="215"/>
        <end position="237"/>
    </location>
</feature>
<dbReference type="AlphaFoldDB" id="A0A8S9JM01"/>
<name>A0A8S9JM01_BRACR</name>
<evidence type="ECO:0000313" key="3">
    <source>
        <dbReference type="Proteomes" id="UP000712281"/>
    </source>
</evidence>
<feature type="region of interest" description="Disordered" evidence="1">
    <location>
        <begin position="215"/>
        <end position="277"/>
    </location>
</feature>
<dbReference type="EMBL" id="QGKW02001660">
    <property type="protein sequence ID" value="KAF2582447.1"/>
    <property type="molecule type" value="Genomic_DNA"/>
</dbReference>
<feature type="compositionally biased region" description="Polar residues" evidence="1">
    <location>
        <begin position="372"/>
        <end position="387"/>
    </location>
</feature>
<protein>
    <submittedName>
        <fullName evidence="2">Uncharacterized protein</fullName>
    </submittedName>
</protein>
<feature type="compositionally biased region" description="Acidic residues" evidence="1">
    <location>
        <begin position="1"/>
        <end position="19"/>
    </location>
</feature>